<protein>
    <recommendedName>
        <fullName evidence="4">Prepilin-type N-terminal cleavage/methylation domain-containing protein</fullName>
    </recommendedName>
</protein>
<keyword evidence="1" id="KW-0472">Membrane</keyword>
<dbReference type="EMBL" id="CAKP01000057">
    <property type="protein sequence ID" value="CCJ33098.1"/>
    <property type="molecule type" value="Genomic_DNA"/>
</dbReference>
<name>I7KTI5_9CLOT</name>
<sequence>MRKKGFTLVEMLVVALILFIVLEVGYNILINNIKMAYREKNKAYIETQAKSFLDYIFTSLQSSYQETIDAKDNKLIFIVPKNNNQVLFSENTSNGVKIEVTYSNNSIYVQKTDLQSNKTSNNLVLNGNIKQLNITKQNRLITITLVVDFKDKKTIKTYTLSYTIRN</sequence>
<dbReference type="NCBIfam" id="TIGR02532">
    <property type="entry name" value="IV_pilin_GFxxxE"/>
    <property type="match status" value="1"/>
</dbReference>
<comment type="caution">
    <text evidence="2">The sequence shown here is derived from an EMBL/GenBank/DDBJ whole genome shotgun (WGS) entry which is preliminary data.</text>
</comment>
<dbReference type="OrthoDB" id="1953240at2"/>
<dbReference type="Pfam" id="PF07963">
    <property type="entry name" value="N_methyl"/>
    <property type="match status" value="1"/>
</dbReference>
<gene>
    <name evidence="2" type="ORF">CAAU_1014</name>
</gene>
<evidence type="ECO:0000313" key="2">
    <source>
        <dbReference type="EMBL" id="CCJ33098.1"/>
    </source>
</evidence>
<dbReference type="Proteomes" id="UP000007652">
    <property type="component" value="Unassembled WGS sequence"/>
</dbReference>
<proteinExistence type="predicted"/>
<keyword evidence="3" id="KW-1185">Reference proteome</keyword>
<dbReference type="InterPro" id="IPR012902">
    <property type="entry name" value="N_methyl_site"/>
</dbReference>
<evidence type="ECO:0008006" key="4">
    <source>
        <dbReference type="Google" id="ProtNLM"/>
    </source>
</evidence>
<dbReference type="STRING" id="857293.CAAU_1014"/>
<evidence type="ECO:0000313" key="3">
    <source>
        <dbReference type="Proteomes" id="UP000007652"/>
    </source>
</evidence>
<feature type="transmembrane region" description="Helical" evidence="1">
    <location>
        <begin position="6"/>
        <end position="30"/>
    </location>
</feature>
<dbReference type="RefSeq" id="WP_008908370.1">
    <property type="nucleotide sequence ID" value="NZ_CAKP01000057.1"/>
</dbReference>
<reference evidence="2 3" key="1">
    <citation type="journal article" date="2011" name="J. Bacteriol.">
        <title>Draft genome sequence of Caloramator australicus strain RC3T, a thermoanaerobe from the Great Artesian Basin of Australia.</title>
        <authorList>
            <person name="Ogg C.D."/>
            <person name="Patel B.K.C."/>
        </authorList>
    </citation>
    <scope>NUCLEOTIDE SEQUENCE [LARGE SCALE GENOMIC DNA]</scope>
    <source>
        <strain evidence="2 3">RC3</strain>
    </source>
</reference>
<dbReference type="AlphaFoldDB" id="I7KTI5"/>
<organism evidence="2 3">
    <name type="scientific">Caloramator australicus RC3</name>
    <dbReference type="NCBI Taxonomy" id="857293"/>
    <lineage>
        <taxon>Bacteria</taxon>
        <taxon>Bacillati</taxon>
        <taxon>Bacillota</taxon>
        <taxon>Clostridia</taxon>
        <taxon>Eubacteriales</taxon>
        <taxon>Clostridiaceae</taxon>
        <taxon>Caloramator</taxon>
    </lineage>
</organism>
<keyword evidence="1" id="KW-1133">Transmembrane helix</keyword>
<accession>I7KTI5</accession>
<keyword evidence="1" id="KW-0812">Transmembrane</keyword>
<evidence type="ECO:0000256" key="1">
    <source>
        <dbReference type="SAM" id="Phobius"/>
    </source>
</evidence>